<name>A0A6J7FP99_9ZZZZ</name>
<dbReference type="EMBL" id="CAFBMB010000046">
    <property type="protein sequence ID" value="CAB4897562.1"/>
    <property type="molecule type" value="Genomic_DNA"/>
</dbReference>
<sequence>MREQLVFWHKNSIREAQQVGRLVGHHAVRPLPKVHTIARPRAHIMQERETEQVDDAAVHFSGQTLNHLGHARRSPASRGKSPHVHGVDAVGNQHSGATVAQARESIAIHPAQIVPVNVFAPQVVSARHDGHQIGSEGKRVVELRRHDLLEFS</sequence>
<dbReference type="AlphaFoldDB" id="A0A6J7FP99"/>
<gene>
    <name evidence="1" type="ORF">UFOPK3516_00765</name>
</gene>
<organism evidence="1">
    <name type="scientific">freshwater metagenome</name>
    <dbReference type="NCBI Taxonomy" id="449393"/>
    <lineage>
        <taxon>unclassified sequences</taxon>
        <taxon>metagenomes</taxon>
        <taxon>ecological metagenomes</taxon>
    </lineage>
</organism>
<proteinExistence type="predicted"/>
<reference evidence="1" key="1">
    <citation type="submission" date="2020-05" db="EMBL/GenBank/DDBJ databases">
        <authorList>
            <person name="Chiriac C."/>
            <person name="Salcher M."/>
            <person name="Ghai R."/>
            <person name="Kavagutti S V."/>
        </authorList>
    </citation>
    <scope>NUCLEOTIDE SEQUENCE</scope>
</reference>
<accession>A0A6J7FP99</accession>
<protein>
    <submittedName>
        <fullName evidence="1">Unannotated protein</fullName>
    </submittedName>
</protein>
<evidence type="ECO:0000313" key="1">
    <source>
        <dbReference type="EMBL" id="CAB4897562.1"/>
    </source>
</evidence>